<dbReference type="InterPro" id="IPR023753">
    <property type="entry name" value="FAD/NAD-binding_dom"/>
</dbReference>
<feature type="domain" description="FAD/NAD(P)-binding" evidence="3">
    <location>
        <begin position="48"/>
        <end position="174"/>
    </location>
</feature>
<keyword evidence="6" id="KW-1185">Reference proteome</keyword>
<name>A0A6P1T0Y4_9RHOB</name>
<dbReference type="Proteomes" id="UP000464495">
    <property type="component" value="Chromosome"/>
</dbReference>
<evidence type="ECO:0000256" key="1">
    <source>
        <dbReference type="ARBA" id="ARBA00023002"/>
    </source>
</evidence>
<feature type="domain" description="SoxA A3" evidence="4">
    <location>
        <begin position="421"/>
        <end position="492"/>
    </location>
</feature>
<evidence type="ECO:0000256" key="2">
    <source>
        <dbReference type="SAM" id="MobiDB-lite"/>
    </source>
</evidence>
<dbReference type="InterPro" id="IPR041854">
    <property type="entry name" value="BFD-like_2Fe2S-bd_dom_sf"/>
</dbReference>
<protein>
    <submittedName>
        <fullName evidence="5">FAD-binding protein</fullName>
    </submittedName>
</protein>
<dbReference type="Gene3D" id="3.50.50.60">
    <property type="entry name" value="FAD/NAD(P)-binding domain"/>
    <property type="match status" value="1"/>
</dbReference>
<dbReference type="CDD" id="cd19946">
    <property type="entry name" value="GlpA-like_Fer2_BFD-like"/>
    <property type="match status" value="1"/>
</dbReference>
<dbReference type="InterPro" id="IPR041117">
    <property type="entry name" value="SoxA_A3"/>
</dbReference>
<dbReference type="PRINTS" id="PR00368">
    <property type="entry name" value="FADPNR"/>
</dbReference>
<dbReference type="InterPro" id="IPR051691">
    <property type="entry name" value="Metab_Enz_Cyan_OpOx_G3PDH"/>
</dbReference>
<dbReference type="Pfam" id="PF17806">
    <property type="entry name" value="SO_alpha_A3"/>
    <property type="match status" value="1"/>
</dbReference>
<sequence>MPRHGGRKAQSTKLPTAGPGRYDCRASGRRSGFAACERTRRRPQMSADVIIVGAGPAGMTAAIAARGLGLRVIVLDDQEAPGGQIYRNVLSSTLDSILGADFVDGRALVERFLAGDADYRPMSRVWRIDHDGVCYTGSDGSRQIKASHVILATGAMERPVPTLGWTLPGVMTAGAAQVMLKSGGIIAEAPVFVGSGPLLYLVVAQYLRSGMRPKAVLDTTPLRQRAAALRHGLGAMRGWRYLKKGLGLLSEIRSTGVRIERVDDYSFQGTSKLEAIAYRAGSVATTVDCDIAFVHQGVIPAVHASLSTRCAHVWSESQVCWTPMSDEMGRTDVDWLRVAGDGAGIRGATSAGLTGELAVLGIAEDTLEKAAEARQTRAAELKSLLRTDGAARPFLESLYRPRERFLVPNDDAVLLCRCELVTRRAVRDAVSEGCPGPNQLKAFTRSGMGPCQGRICGPIVSSTMAAMTGKSPSEVGHYTIRSPFNPVTLTEIAQLHQDSE</sequence>
<dbReference type="PANTHER" id="PTHR42949">
    <property type="entry name" value="ANAEROBIC GLYCEROL-3-PHOSPHATE DEHYDROGENASE SUBUNIT B"/>
    <property type="match status" value="1"/>
</dbReference>
<dbReference type="Pfam" id="PF07992">
    <property type="entry name" value="Pyr_redox_2"/>
    <property type="match status" value="1"/>
</dbReference>
<dbReference type="Gene3D" id="1.10.10.1100">
    <property type="entry name" value="BFD-like [2Fe-2S]-binding domain"/>
    <property type="match status" value="1"/>
</dbReference>
<proteinExistence type="predicted"/>
<dbReference type="InterPro" id="IPR036188">
    <property type="entry name" value="FAD/NAD-bd_sf"/>
</dbReference>
<dbReference type="PRINTS" id="PR00469">
    <property type="entry name" value="PNDRDTASEII"/>
</dbReference>
<dbReference type="AlphaFoldDB" id="A0A6P1T0Y4"/>
<organism evidence="5 6">
    <name type="scientific">Algicella marina</name>
    <dbReference type="NCBI Taxonomy" id="2683284"/>
    <lineage>
        <taxon>Bacteria</taxon>
        <taxon>Pseudomonadati</taxon>
        <taxon>Pseudomonadota</taxon>
        <taxon>Alphaproteobacteria</taxon>
        <taxon>Rhodobacterales</taxon>
        <taxon>Paracoccaceae</taxon>
        <taxon>Algicella</taxon>
    </lineage>
</organism>
<evidence type="ECO:0000313" key="5">
    <source>
        <dbReference type="EMBL" id="QHQ35425.1"/>
    </source>
</evidence>
<evidence type="ECO:0000313" key="6">
    <source>
        <dbReference type="Proteomes" id="UP000464495"/>
    </source>
</evidence>
<dbReference type="KEGG" id="amaq:GO499_09585"/>
<reference evidence="5 6" key="1">
    <citation type="submission" date="2019-12" db="EMBL/GenBank/DDBJ databases">
        <title>Complete genome sequence of Algicella marina strain 9Alg 56(T) isolated from the red alga Tichocarpus crinitus.</title>
        <authorList>
            <person name="Kim S.-G."/>
            <person name="Nedashkovskaya O.I."/>
        </authorList>
    </citation>
    <scope>NUCLEOTIDE SEQUENCE [LARGE SCALE GENOMIC DNA]</scope>
    <source>
        <strain evidence="5 6">9Alg 56</strain>
    </source>
</reference>
<dbReference type="EMBL" id="CP046620">
    <property type="protein sequence ID" value="QHQ35425.1"/>
    <property type="molecule type" value="Genomic_DNA"/>
</dbReference>
<gene>
    <name evidence="5" type="ORF">GO499_09585</name>
</gene>
<dbReference type="PIRSF" id="PIRSF037495">
    <property type="entry name" value="Opine_OX_OoxA/HcnB"/>
    <property type="match status" value="1"/>
</dbReference>
<dbReference type="InterPro" id="IPR017224">
    <property type="entry name" value="Opine_Oxase_asu/HCN_bsu"/>
</dbReference>
<accession>A0A6P1T0Y4</accession>
<evidence type="ECO:0000259" key="4">
    <source>
        <dbReference type="Pfam" id="PF17806"/>
    </source>
</evidence>
<dbReference type="GO" id="GO:0016491">
    <property type="term" value="F:oxidoreductase activity"/>
    <property type="evidence" value="ECO:0007669"/>
    <property type="project" value="UniProtKB-KW"/>
</dbReference>
<feature type="region of interest" description="Disordered" evidence="2">
    <location>
        <begin position="1"/>
        <end position="22"/>
    </location>
</feature>
<dbReference type="PANTHER" id="PTHR42949:SF3">
    <property type="entry name" value="ANAEROBIC GLYCEROL-3-PHOSPHATE DEHYDROGENASE SUBUNIT B"/>
    <property type="match status" value="1"/>
</dbReference>
<keyword evidence="1" id="KW-0560">Oxidoreductase</keyword>
<evidence type="ECO:0000259" key="3">
    <source>
        <dbReference type="Pfam" id="PF07992"/>
    </source>
</evidence>
<dbReference type="SUPFAM" id="SSF51905">
    <property type="entry name" value="FAD/NAD(P)-binding domain"/>
    <property type="match status" value="1"/>
</dbReference>